<sequence>MIEHPKDNVTVGSTGYIKSPKANSLASPNHIIPNAPRTSQLITILMATSTHPLVTSPIAKQQDKAQNEF</sequence>
<accession>A0A166RXS0</accession>
<dbReference type="AlphaFoldDB" id="A0A166RXS0"/>
<dbReference type="EMBL" id="KV417501">
    <property type="protein sequence ID" value="KZP28780.1"/>
    <property type="molecule type" value="Genomic_DNA"/>
</dbReference>
<reference evidence="2 3" key="1">
    <citation type="journal article" date="2016" name="Mol. Biol. Evol.">
        <title>Comparative Genomics of Early-Diverging Mushroom-Forming Fungi Provides Insights into the Origins of Lignocellulose Decay Capabilities.</title>
        <authorList>
            <person name="Nagy L.G."/>
            <person name="Riley R."/>
            <person name="Tritt A."/>
            <person name="Adam C."/>
            <person name="Daum C."/>
            <person name="Floudas D."/>
            <person name="Sun H."/>
            <person name="Yadav J.S."/>
            <person name="Pangilinan J."/>
            <person name="Larsson K.H."/>
            <person name="Matsuura K."/>
            <person name="Barry K."/>
            <person name="Labutti K."/>
            <person name="Kuo R."/>
            <person name="Ohm R.A."/>
            <person name="Bhattacharya S.S."/>
            <person name="Shirouzu T."/>
            <person name="Yoshinaga Y."/>
            <person name="Martin F.M."/>
            <person name="Grigoriev I.V."/>
            <person name="Hibbett D.S."/>
        </authorList>
    </citation>
    <scope>NUCLEOTIDE SEQUENCE [LARGE SCALE GENOMIC DNA]</scope>
    <source>
        <strain evidence="2 3">CBS 109695</strain>
    </source>
</reference>
<keyword evidence="3" id="KW-1185">Reference proteome</keyword>
<dbReference type="Proteomes" id="UP000076532">
    <property type="component" value="Unassembled WGS sequence"/>
</dbReference>
<gene>
    <name evidence="2" type="ORF">FIBSPDRAFT_852025</name>
    <name evidence="1" type="ORF">FIBSPDRAFT_872984</name>
</gene>
<protein>
    <submittedName>
        <fullName evidence="2">Uncharacterized protein</fullName>
    </submittedName>
</protein>
<evidence type="ECO:0000313" key="1">
    <source>
        <dbReference type="EMBL" id="KZP10129.1"/>
    </source>
</evidence>
<evidence type="ECO:0000313" key="2">
    <source>
        <dbReference type="EMBL" id="KZP28780.1"/>
    </source>
</evidence>
<proteinExistence type="predicted"/>
<name>A0A166RXS0_9AGAM</name>
<dbReference type="EMBL" id="KV417686">
    <property type="protein sequence ID" value="KZP10129.1"/>
    <property type="molecule type" value="Genomic_DNA"/>
</dbReference>
<organism evidence="2 3">
    <name type="scientific">Athelia psychrophila</name>
    <dbReference type="NCBI Taxonomy" id="1759441"/>
    <lineage>
        <taxon>Eukaryota</taxon>
        <taxon>Fungi</taxon>
        <taxon>Dikarya</taxon>
        <taxon>Basidiomycota</taxon>
        <taxon>Agaricomycotina</taxon>
        <taxon>Agaricomycetes</taxon>
        <taxon>Agaricomycetidae</taxon>
        <taxon>Atheliales</taxon>
        <taxon>Atheliaceae</taxon>
        <taxon>Athelia</taxon>
    </lineage>
</organism>
<evidence type="ECO:0000313" key="3">
    <source>
        <dbReference type="Proteomes" id="UP000076532"/>
    </source>
</evidence>